<sequence>MGCCCDEDEGDILKHLMNSSFPSSSVESPRPSPLSFSSSAVISPLNSHFSALACRDTLRLIFLKLPIPDLARASCVSRLWNSVASERDIVTRAFLAPWNLKDIVGTPLSGSFWRDNGFGKFALSHRIGRGDSVASLAVKYSVQVMDIKRLNNMMSDHGIYSRERLLIPVNNPDILINRTCYIELDVCAKREVAVLYPDDVPDRRPSYLSNRMSSDGNKRIINSLRRSMQVDDETAKYYWYLSNGNPRAALSDFTEDLQWERQVGLS</sequence>
<organism evidence="2 3">
    <name type="scientific">Acacia crassicarpa</name>
    <name type="common">northern wattle</name>
    <dbReference type="NCBI Taxonomy" id="499986"/>
    <lineage>
        <taxon>Eukaryota</taxon>
        <taxon>Viridiplantae</taxon>
        <taxon>Streptophyta</taxon>
        <taxon>Embryophyta</taxon>
        <taxon>Tracheophyta</taxon>
        <taxon>Spermatophyta</taxon>
        <taxon>Magnoliopsida</taxon>
        <taxon>eudicotyledons</taxon>
        <taxon>Gunneridae</taxon>
        <taxon>Pentapetalae</taxon>
        <taxon>rosids</taxon>
        <taxon>fabids</taxon>
        <taxon>Fabales</taxon>
        <taxon>Fabaceae</taxon>
        <taxon>Caesalpinioideae</taxon>
        <taxon>mimosoid clade</taxon>
        <taxon>Acacieae</taxon>
        <taxon>Acacia</taxon>
    </lineage>
</organism>
<dbReference type="CDD" id="cd09917">
    <property type="entry name" value="F-box_SF"/>
    <property type="match status" value="1"/>
</dbReference>
<dbReference type="PROSITE" id="PS51782">
    <property type="entry name" value="LYSM"/>
    <property type="match status" value="1"/>
</dbReference>
<dbReference type="PANTHER" id="PTHR20932:SF8">
    <property type="entry name" value="LD22649P"/>
    <property type="match status" value="1"/>
</dbReference>
<dbReference type="Pfam" id="PF00646">
    <property type="entry name" value="F-box"/>
    <property type="match status" value="1"/>
</dbReference>
<protein>
    <recommendedName>
        <fullName evidence="1">LysM domain-containing protein</fullName>
    </recommendedName>
</protein>
<dbReference type="Gene3D" id="1.20.1280.50">
    <property type="match status" value="1"/>
</dbReference>
<dbReference type="SUPFAM" id="SSF81383">
    <property type="entry name" value="F-box domain"/>
    <property type="match status" value="1"/>
</dbReference>
<dbReference type="SMART" id="SM00257">
    <property type="entry name" value="LysM"/>
    <property type="match status" value="1"/>
</dbReference>
<dbReference type="Proteomes" id="UP001293593">
    <property type="component" value="Unassembled WGS sequence"/>
</dbReference>
<dbReference type="Gene3D" id="3.10.350.10">
    <property type="entry name" value="LysM domain"/>
    <property type="match status" value="1"/>
</dbReference>
<comment type="caution">
    <text evidence="2">The sequence shown here is derived from an EMBL/GenBank/DDBJ whole genome shotgun (WGS) entry which is preliminary data.</text>
</comment>
<dbReference type="InterPro" id="IPR036047">
    <property type="entry name" value="F-box-like_dom_sf"/>
</dbReference>
<reference evidence="2" key="1">
    <citation type="submission" date="2023-10" db="EMBL/GenBank/DDBJ databases">
        <title>Chromosome-level genome of the transformable northern wattle, Acacia crassicarpa.</title>
        <authorList>
            <person name="Massaro I."/>
            <person name="Sinha N.R."/>
            <person name="Poethig S."/>
            <person name="Leichty A.R."/>
        </authorList>
    </citation>
    <scope>NUCLEOTIDE SEQUENCE</scope>
    <source>
        <strain evidence="2">Acra3RX</strain>
        <tissue evidence="2">Leaf</tissue>
    </source>
</reference>
<dbReference type="PANTHER" id="PTHR20932">
    <property type="entry name" value="LYSM AND PUTATIVE PEPTIDOGLYCAN-BINDING DOMAIN-CONTAINING PROTEIN"/>
    <property type="match status" value="1"/>
</dbReference>
<dbReference type="AlphaFoldDB" id="A0AAE1MPV3"/>
<dbReference type="InterPro" id="IPR045030">
    <property type="entry name" value="LYSM1-4"/>
</dbReference>
<dbReference type="SUPFAM" id="SSF54106">
    <property type="entry name" value="LysM domain"/>
    <property type="match status" value="1"/>
</dbReference>
<gene>
    <name evidence="2" type="ORF">QN277_021856</name>
</gene>
<dbReference type="Pfam" id="PF01476">
    <property type="entry name" value="LysM"/>
    <property type="match status" value="1"/>
</dbReference>
<evidence type="ECO:0000313" key="3">
    <source>
        <dbReference type="Proteomes" id="UP001293593"/>
    </source>
</evidence>
<name>A0AAE1MPV3_9FABA</name>
<dbReference type="EMBL" id="JAWXYG010000005">
    <property type="protein sequence ID" value="KAK4273459.1"/>
    <property type="molecule type" value="Genomic_DNA"/>
</dbReference>
<keyword evidence="3" id="KW-1185">Reference proteome</keyword>
<dbReference type="CDD" id="cd00118">
    <property type="entry name" value="LysM"/>
    <property type="match status" value="1"/>
</dbReference>
<proteinExistence type="predicted"/>
<feature type="domain" description="LysM" evidence="1">
    <location>
        <begin position="123"/>
        <end position="167"/>
    </location>
</feature>
<dbReference type="InterPro" id="IPR018392">
    <property type="entry name" value="LysM"/>
</dbReference>
<evidence type="ECO:0000259" key="1">
    <source>
        <dbReference type="PROSITE" id="PS51782"/>
    </source>
</evidence>
<dbReference type="InterPro" id="IPR036779">
    <property type="entry name" value="LysM_dom_sf"/>
</dbReference>
<accession>A0AAE1MPV3</accession>
<dbReference type="InterPro" id="IPR001810">
    <property type="entry name" value="F-box_dom"/>
</dbReference>
<evidence type="ECO:0000313" key="2">
    <source>
        <dbReference type="EMBL" id="KAK4273459.1"/>
    </source>
</evidence>